<accession>A0A0H2RA27</accession>
<sequence>MALWGQGMGRWQRGGFVGTPARPFSKSFFLPFSTPSYLWVIASSKMRLLVLPSPTPISSPSNQHALLITHQPLRCTIFFRSHTHEVPPSVISLSRGRCLSPSCPPCSIPVLVYIVSVSFRTLRIRLVGTPTQIYPSIRYLPHTPMYTHCNCIHTHAHALSFPDTVSPPAAAVAAAAHYDTHFFFFVSFSLSFPHSPLFPFCICISIRSSFSTIVSHRDWRGHF</sequence>
<reference evidence="1 2" key="1">
    <citation type="submission" date="2015-04" db="EMBL/GenBank/DDBJ databases">
        <title>Complete genome sequence of Schizopora paradoxa KUC8140, a cosmopolitan wood degrader in East Asia.</title>
        <authorList>
            <consortium name="DOE Joint Genome Institute"/>
            <person name="Min B."/>
            <person name="Park H."/>
            <person name="Jang Y."/>
            <person name="Kim J.-J."/>
            <person name="Kim K.H."/>
            <person name="Pangilinan J."/>
            <person name="Lipzen A."/>
            <person name="Riley R."/>
            <person name="Grigoriev I.V."/>
            <person name="Spatafora J.W."/>
            <person name="Choi I.-G."/>
        </authorList>
    </citation>
    <scope>NUCLEOTIDE SEQUENCE [LARGE SCALE GENOMIC DNA]</scope>
    <source>
        <strain evidence="1 2">KUC8140</strain>
    </source>
</reference>
<organism evidence="1 2">
    <name type="scientific">Schizopora paradoxa</name>
    <dbReference type="NCBI Taxonomy" id="27342"/>
    <lineage>
        <taxon>Eukaryota</taxon>
        <taxon>Fungi</taxon>
        <taxon>Dikarya</taxon>
        <taxon>Basidiomycota</taxon>
        <taxon>Agaricomycotina</taxon>
        <taxon>Agaricomycetes</taxon>
        <taxon>Hymenochaetales</taxon>
        <taxon>Schizoporaceae</taxon>
        <taxon>Schizopora</taxon>
    </lineage>
</organism>
<dbReference type="EMBL" id="KQ086214">
    <property type="protein sequence ID" value="KLO06348.1"/>
    <property type="molecule type" value="Genomic_DNA"/>
</dbReference>
<gene>
    <name evidence="1" type="ORF">SCHPADRAFT_692772</name>
</gene>
<keyword evidence="2" id="KW-1185">Reference proteome</keyword>
<dbReference type="InParanoid" id="A0A0H2RA27"/>
<dbReference type="Proteomes" id="UP000053477">
    <property type="component" value="Unassembled WGS sequence"/>
</dbReference>
<dbReference type="AlphaFoldDB" id="A0A0H2RA27"/>
<proteinExistence type="predicted"/>
<name>A0A0H2RA27_9AGAM</name>
<protein>
    <submittedName>
        <fullName evidence="1">Uncharacterized protein</fullName>
    </submittedName>
</protein>
<evidence type="ECO:0000313" key="1">
    <source>
        <dbReference type="EMBL" id="KLO06348.1"/>
    </source>
</evidence>
<evidence type="ECO:0000313" key="2">
    <source>
        <dbReference type="Proteomes" id="UP000053477"/>
    </source>
</evidence>